<dbReference type="InterPro" id="IPR023385">
    <property type="entry name" value="YopX-like_C"/>
</dbReference>
<sequence length="162" mass="18573">MKEKGNVEMMREILFRGKRKNNGEWVEGNLRQDKDTGASYISGWNYYTDCAGLEREPFEDEVIPKTVGQYTGLDDNNGRKIFEGDIVECFDERINAKFYAAVEFGNPNGEYNWGYQLNFISGDRLNLDILCWVEAEETGAYISVIGNIYDAETSRSETEESK</sequence>
<dbReference type="Gene3D" id="2.30.30.290">
    <property type="entry name" value="YopX-like domains"/>
    <property type="match status" value="1"/>
</dbReference>
<name>A0A8S5PWY7_9CAUD</name>
<dbReference type="SUPFAM" id="SSF159006">
    <property type="entry name" value="YopX-like"/>
    <property type="match status" value="1"/>
</dbReference>
<dbReference type="NCBIfam" id="TIGR01671">
    <property type="entry name" value="phage_TIGR01671"/>
    <property type="match status" value="1"/>
</dbReference>
<dbReference type="Pfam" id="PF09643">
    <property type="entry name" value="YopX"/>
    <property type="match status" value="1"/>
</dbReference>
<feature type="domain" description="YopX protein" evidence="1">
    <location>
        <begin position="15"/>
        <end position="150"/>
    </location>
</feature>
<organism evidence="2">
    <name type="scientific">Myoviridae sp. ct4tH12</name>
    <dbReference type="NCBI Taxonomy" id="2825031"/>
    <lineage>
        <taxon>Viruses</taxon>
        <taxon>Duplodnaviria</taxon>
        <taxon>Heunggongvirae</taxon>
        <taxon>Uroviricota</taxon>
        <taxon>Caudoviricetes</taxon>
    </lineage>
</organism>
<evidence type="ECO:0000259" key="1">
    <source>
        <dbReference type="Pfam" id="PF09643"/>
    </source>
</evidence>
<protein>
    <submittedName>
        <fullName evidence="2">YopX protein</fullName>
    </submittedName>
</protein>
<dbReference type="InterPro" id="IPR010024">
    <property type="entry name" value="CHP16711"/>
</dbReference>
<accession>A0A8S5PWY7</accession>
<proteinExistence type="predicted"/>
<dbReference type="InterPro" id="IPR019096">
    <property type="entry name" value="YopX_protein"/>
</dbReference>
<dbReference type="EMBL" id="BK015534">
    <property type="protein sequence ID" value="DAE11558.1"/>
    <property type="molecule type" value="Genomic_DNA"/>
</dbReference>
<reference evidence="2" key="1">
    <citation type="journal article" date="2021" name="Proc. Natl. Acad. Sci. U.S.A.">
        <title>A Catalog of Tens of Thousands of Viruses from Human Metagenomes Reveals Hidden Associations with Chronic Diseases.</title>
        <authorList>
            <person name="Tisza M.J."/>
            <person name="Buck C.B."/>
        </authorList>
    </citation>
    <scope>NUCLEOTIDE SEQUENCE</scope>
    <source>
        <strain evidence="2">Ct4tH12</strain>
    </source>
</reference>
<evidence type="ECO:0000313" key="2">
    <source>
        <dbReference type="EMBL" id="DAE11558.1"/>
    </source>
</evidence>